<feature type="transmembrane region" description="Helical" evidence="1">
    <location>
        <begin position="204"/>
        <end position="222"/>
    </location>
</feature>
<dbReference type="Gene3D" id="1.20.144.10">
    <property type="entry name" value="Phosphatidic acid phosphatase type 2/haloperoxidase"/>
    <property type="match status" value="1"/>
</dbReference>
<evidence type="ECO:0000313" key="4">
    <source>
        <dbReference type="Proteomes" id="UP000199077"/>
    </source>
</evidence>
<sequence>MAFLTRYDDDTSSPGIGSAVRDLVVRAVAPAVVLWLAIVGVGLLIRGPLGGLDSEDSISKDVQELRTPTWDTVTKVWSHIGNTEIVIGICVVAVLLVWWRTRQWWVAVVPAIAISLQATVFVIATAVVGRQRPHVPHLDPAPPTSSYPSGHVGASTALWLSFAFLAQRIQQPWLRRLVTVVCIVVPLLVAWARLYRGMHHLTDILVGFANGIACALLAWAYLRRKATGHR</sequence>
<feature type="transmembrane region" description="Helical" evidence="1">
    <location>
        <begin position="76"/>
        <end position="98"/>
    </location>
</feature>
<proteinExistence type="predicted"/>
<dbReference type="OrthoDB" id="5289372at2"/>
<dbReference type="Pfam" id="PF01569">
    <property type="entry name" value="PAP2"/>
    <property type="match status" value="1"/>
</dbReference>
<dbReference type="InterPro" id="IPR000326">
    <property type="entry name" value="PAP2/HPO"/>
</dbReference>
<dbReference type="AlphaFoldDB" id="A0A1H0S033"/>
<keyword evidence="1" id="KW-1133">Transmembrane helix</keyword>
<dbReference type="InterPro" id="IPR036938">
    <property type="entry name" value="PAP2/HPO_sf"/>
</dbReference>
<evidence type="ECO:0000313" key="3">
    <source>
        <dbReference type="EMBL" id="SDP34568.1"/>
    </source>
</evidence>
<dbReference type="CDD" id="cd03392">
    <property type="entry name" value="PAP2_like_2"/>
    <property type="match status" value="1"/>
</dbReference>
<keyword evidence="4" id="KW-1185">Reference proteome</keyword>
<feature type="transmembrane region" description="Helical" evidence="1">
    <location>
        <begin position="148"/>
        <end position="166"/>
    </location>
</feature>
<dbReference type="RefSeq" id="WP_091785055.1">
    <property type="nucleotide sequence ID" value="NZ_LT629711.1"/>
</dbReference>
<feature type="domain" description="Phosphatidic acid phosphatase type 2/haloperoxidase" evidence="2">
    <location>
        <begin position="106"/>
        <end position="219"/>
    </location>
</feature>
<dbReference type="PANTHER" id="PTHR14969:SF13">
    <property type="entry name" value="AT30094P"/>
    <property type="match status" value="1"/>
</dbReference>
<evidence type="ECO:0000256" key="1">
    <source>
        <dbReference type="SAM" id="Phobius"/>
    </source>
</evidence>
<reference evidence="4" key="1">
    <citation type="submission" date="2016-10" db="EMBL/GenBank/DDBJ databases">
        <authorList>
            <person name="Varghese N."/>
            <person name="Submissions S."/>
        </authorList>
    </citation>
    <scope>NUCLEOTIDE SEQUENCE [LARGE SCALE GENOMIC DNA]</scope>
    <source>
        <strain evidence="4">DSM 22329</strain>
    </source>
</reference>
<dbReference type="STRING" id="443156.SAMN04489867_2137"/>
<dbReference type="Proteomes" id="UP000199077">
    <property type="component" value="Chromosome I"/>
</dbReference>
<dbReference type="SUPFAM" id="SSF48317">
    <property type="entry name" value="Acid phosphatase/Vanadium-dependent haloperoxidase"/>
    <property type="match status" value="1"/>
</dbReference>
<dbReference type="EMBL" id="LT629711">
    <property type="protein sequence ID" value="SDP34568.1"/>
    <property type="molecule type" value="Genomic_DNA"/>
</dbReference>
<keyword evidence="1" id="KW-0812">Transmembrane</keyword>
<evidence type="ECO:0000259" key="2">
    <source>
        <dbReference type="SMART" id="SM00014"/>
    </source>
</evidence>
<feature type="transmembrane region" description="Helical" evidence="1">
    <location>
        <begin position="23"/>
        <end position="45"/>
    </location>
</feature>
<dbReference type="PANTHER" id="PTHR14969">
    <property type="entry name" value="SPHINGOSINE-1-PHOSPHATE PHOSPHOHYDROLASE"/>
    <property type="match status" value="1"/>
</dbReference>
<organism evidence="3 4">
    <name type="scientific">Pedococcus dokdonensis</name>
    <dbReference type="NCBI Taxonomy" id="443156"/>
    <lineage>
        <taxon>Bacteria</taxon>
        <taxon>Bacillati</taxon>
        <taxon>Actinomycetota</taxon>
        <taxon>Actinomycetes</taxon>
        <taxon>Micrococcales</taxon>
        <taxon>Intrasporangiaceae</taxon>
        <taxon>Pedococcus</taxon>
    </lineage>
</organism>
<feature type="transmembrane region" description="Helical" evidence="1">
    <location>
        <begin position="105"/>
        <end position="128"/>
    </location>
</feature>
<keyword evidence="1" id="KW-0472">Membrane</keyword>
<name>A0A1H0S033_9MICO</name>
<feature type="transmembrane region" description="Helical" evidence="1">
    <location>
        <begin position="173"/>
        <end position="192"/>
    </location>
</feature>
<gene>
    <name evidence="3" type="ORF">SAMN04489867_2137</name>
</gene>
<accession>A0A1H0S033</accession>
<protein>
    <submittedName>
        <fullName evidence="3">Undecaprenyl-diphosphatase</fullName>
    </submittedName>
</protein>
<dbReference type="SMART" id="SM00014">
    <property type="entry name" value="acidPPc"/>
    <property type="match status" value="1"/>
</dbReference>